<comment type="caution">
    <text evidence="1">The sequence shown here is derived from an EMBL/GenBank/DDBJ whole genome shotgun (WGS) entry which is preliminary data.</text>
</comment>
<dbReference type="RefSeq" id="WP_048836849.1">
    <property type="nucleotide sequence ID" value="NZ_BJMU01000051.1"/>
</dbReference>
<accession>A0A4Y3TQZ2</accession>
<dbReference type="Proteomes" id="UP000317617">
    <property type="component" value="Unassembled WGS sequence"/>
</dbReference>
<dbReference type="EMBL" id="BJMU01000051">
    <property type="protein sequence ID" value="GEB84184.1"/>
    <property type="molecule type" value="Genomic_DNA"/>
</dbReference>
<dbReference type="SUPFAM" id="SSF56784">
    <property type="entry name" value="HAD-like"/>
    <property type="match status" value="1"/>
</dbReference>
<dbReference type="InterPro" id="IPR036412">
    <property type="entry name" value="HAD-like_sf"/>
</dbReference>
<name>A0A4Y3TQZ2_9PROT</name>
<dbReference type="InterPro" id="IPR010033">
    <property type="entry name" value="HAD_SF_ppase_IIIC"/>
</dbReference>
<sequence length="294" mass="34223">MFIIQSIKDFFPVESLIGSVWEWRYANGPICSTDFRFSETGIIEGFYSENERTWSLTDDGLKIFRGDGTLMWNFQILEKKNGKVFFRDFAKPDEFKDQCFYLTQIGKLQKESETSEKEEGVRLVVWDLDDTFWEGTLSEGEIKPRLDTLHMVRELNNRGIVSAICSKNTYKDTREFLERMGVWNDFVFARISWNPKGPQVKDIVEKIQLRPESVLFIDDNLMNINEVKVAVPGIRVAEPDIIKNWQSNPIFAGKPDLKHKRLKSYRILEAKQNDKEEVGGDNEQFLRACLESHG</sequence>
<gene>
    <name evidence="1" type="ORF">AOR01nite_26610</name>
</gene>
<evidence type="ECO:0000313" key="1">
    <source>
        <dbReference type="EMBL" id="GEB84184.1"/>
    </source>
</evidence>
<evidence type="ECO:0008006" key="3">
    <source>
        <dbReference type="Google" id="ProtNLM"/>
    </source>
</evidence>
<dbReference type="InterPro" id="IPR041492">
    <property type="entry name" value="HAD_2"/>
</dbReference>
<dbReference type="NCBIfam" id="TIGR01681">
    <property type="entry name" value="HAD-SF-IIIC"/>
    <property type="match status" value="1"/>
</dbReference>
<organism evidence="1 2">
    <name type="scientific">Acetobacter orleanensis</name>
    <dbReference type="NCBI Taxonomy" id="104099"/>
    <lineage>
        <taxon>Bacteria</taxon>
        <taxon>Pseudomonadati</taxon>
        <taxon>Pseudomonadota</taxon>
        <taxon>Alphaproteobacteria</taxon>
        <taxon>Acetobacterales</taxon>
        <taxon>Acetobacteraceae</taxon>
        <taxon>Acetobacter</taxon>
    </lineage>
</organism>
<dbReference type="InterPro" id="IPR023214">
    <property type="entry name" value="HAD_sf"/>
</dbReference>
<dbReference type="Pfam" id="PF13419">
    <property type="entry name" value="HAD_2"/>
    <property type="match status" value="1"/>
</dbReference>
<proteinExistence type="predicted"/>
<protein>
    <recommendedName>
        <fullName evidence="3">FCP1 homology domain-containing protein</fullName>
    </recommendedName>
</protein>
<evidence type="ECO:0000313" key="2">
    <source>
        <dbReference type="Proteomes" id="UP000317617"/>
    </source>
</evidence>
<keyword evidence="2" id="KW-1185">Reference proteome</keyword>
<reference evidence="1 2" key="1">
    <citation type="submission" date="2019-06" db="EMBL/GenBank/DDBJ databases">
        <title>Whole genome shotgun sequence of Acetobacter orleanensis NBRC 13752.</title>
        <authorList>
            <person name="Hosoyama A."/>
            <person name="Uohara A."/>
            <person name="Ohji S."/>
            <person name="Ichikawa N."/>
        </authorList>
    </citation>
    <scope>NUCLEOTIDE SEQUENCE [LARGE SCALE GENOMIC DNA]</scope>
    <source>
        <strain evidence="1 2">NBRC 13752</strain>
    </source>
</reference>
<dbReference type="AlphaFoldDB" id="A0A4Y3TQZ2"/>
<dbReference type="Gene3D" id="3.40.50.1000">
    <property type="entry name" value="HAD superfamily/HAD-like"/>
    <property type="match status" value="1"/>
</dbReference>